<dbReference type="InterPro" id="IPR043128">
    <property type="entry name" value="Rev_trsase/Diguanyl_cyclase"/>
</dbReference>
<dbReference type="CDD" id="cd01647">
    <property type="entry name" value="RT_LTR"/>
    <property type="match status" value="1"/>
</dbReference>
<dbReference type="InterPro" id="IPR000477">
    <property type="entry name" value="RT_dom"/>
</dbReference>
<dbReference type="Gene3D" id="3.30.70.270">
    <property type="match status" value="1"/>
</dbReference>
<dbReference type="GO" id="GO:0003964">
    <property type="term" value="F:RNA-directed DNA polymerase activity"/>
    <property type="evidence" value="ECO:0007669"/>
    <property type="project" value="UniProtKB-KW"/>
</dbReference>
<dbReference type="GO" id="GO:0006508">
    <property type="term" value="P:proteolysis"/>
    <property type="evidence" value="ECO:0007669"/>
    <property type="project" value="UniProtKB-KW"/>
</dbReference>
<keyword evidence="2" id="KW-0808">Transferase</keyword>
<feature type="domain" description="Reverse transcriptase" evidence="8">
    <location>
        <begin position="8"/>
        <end position="187"/>
    </location>
</feature>
<dbReference type="GO" id="GO:0008233">
    <property type="term" value="F:peptidase activity"/>
    <property type="evidence" value="ECO:0007669"/>
    <property type="project" value="UniProtKB-KW"/>
</dbReference>
<sequence>MDMIERMRQQGVVEPSNSPWCSPIVLVKKKDGSTRFCVEYRLLNDATHKDSYPLPSIDDTLDTLAGSQIFSTLDLKSGYWQVGLHPEDRDKTAFSAGNGLWQFTVMPFGLCNAPATFERLMEHVLRGLNWTTCLVYLDDIIVIGRTFEEHIANLKEVFERIRNAGMKFNPKKCSLFRRSVKYLGHIVSKEGVSTDPDKVEADRSRCAALQWLLSFKSPEGQVARWIE</sequence>
<dbReference type="PANTHER" id="PTHR24559">
    <property type="entry name" value="TRANSPOSON TY3-I GAG-POL POLYPROTEIN"/>
    <property type="match status" value="1"/>
</dbReference>
<keyword evidence="3" id="KW-0548">Nucleotidyltransferase</keyword>
<dbReference type="STRING" id="6526.A0A2C9L8M0"/>
<evidence type="ECO:0000313" key="10">
    <source>
        <dbReference type="Proteomes" id="UP000076420"/>
    </source>
</evidence>
<dbReference type="PROSITE" id="PS50878">
    <property type="entry name" value="RT_POL"/>
    <property type="match status" value="1"/>
</dbReference>
<evidence type="ECO:0000256" key="4">
    <source>
        <dbReference type="ARBA" id="ARBA00022722"/>
    </source>
</evidence>
<dbReference type="KEGG" id="bgt:106074026"/>
<keyword evidence="6" id="KW-0378">Hydrolase</keyword>
<proteinExistence type="predicted"/>
<dbReference type="Pfam" id="PF00078">
    <property type="entry name" value="RVT_1"/>
    <property type="match status" value="1"/>
</dbReference>
<dbReference type="SUPFAM" id="SSF56672">
    <property type="entry name" value="DNA/RNA polymerases"/>
    <property type="match status" value="1"/>
</dbReference>
<gene>
    <name evidence="9" type="primary">106074026</name>
</gene>
<evidence type="ECO:0000256" key="1">
    <source>
        <dbReference type="ARBA" id="ARBA00022670"/>
    </source>
</evidence>
<dbReference type="Gene3D" id="3.10.10.10">
    <property type="entry name" value="HIV Type 1 Reverse Transcriptase, subunit A, domain 1"/>
    <property type="match status" value="1"/>
</dbReference>
<dbReference type="GO" id="GO:0004519">
    <property type="term" value="F:endonuclease activity"/>
    <property type="evidence" value="ECO:0007669"/>
    <property type="project" value="UniProtKB-KW"/>
</dbReference>
<evidence type="ECO:0000256" key="2">
    <source>
        <dbReference type="ARBA" id="ARBA00022679"/>
    </source>
</evidence>
<evidence type="ECO:0000256" key="6">
    <source>
        <dbReference type="ARBA" id="ARBA00022801"/>
    </source>
</evidence>
<dbReference type="InterPro" id="IPR043502">
    <property type="entry name" value="DNA/RNA_pol_sf"/>
</dbReference>
<evidence type="ECO:0000256" key="5">
    <source>
        <dbReference type="ARBA" id="ARBA00022759"/>
    </source>
</evidence>
<dbReference type="VEuPathDB" id="VectorBase:BGLB028142"/>
<reference evidence="9" key="1">
    <citation type="submission" date="2020-05" db="UniProtKB">
        <authorList>
            <consortium name="EnsemblMetazoa"/>
        </authorList>
    </citation>
    <scope>IDENTIFICATION</scope>
    <source>
        <strain evidence="9">BB02</strain>
    </source>
</reference>
<organism evidence="9 10">
    <name type="scientific">Biomphalaria glabrata</name>
    <name type="common">Bloodfluke planorb</name>
    <name type="synonym">Freshwater snail</name>
    <dbReference type="NCBI Taxonomy" id="6526"/>
    <lineage>
        <taxon>Eukaryota</taxon>
        <taxon>Metazoa</taxon>
        <taxon>Spiralia</taxon>
        <taxon>Lophotrochozoa</taxon>
        <taxon>Mollusca</taxon>
        <taxon>Gastropoda</taxon>
        <taxon>Heterobranchia</taxon>
        <taxon>Euthyneura</taxon>
        <taxon>Panpulmonata</taxon>
        <taxon>Hygrophila</taxon>
        <taxon>Lymnaeoidea</taxon>
        <taxon>Planorbidae</taxon>
        <taxon>Biomphalaria</taxon>
    </lineage>
</organism>
<name>A0A2C9L8M0_BIOGL</name>
<keyword evidence="1" id="KW-0645">Protease</keyword>
<dbReference type="FunFam" id="3.10.10.10:FF:000007">
    <property type="entry name" value="Retrovirus-related Pol polyprotein from transposon 17.6-like Protein"/>
    <property type="match status" value="1"/>
</dbReference>
<protein>
    <recommendedName>
        <fullName evidence="8">Reverse transcriptase domain-containing protein</fullName>
    </recommendedName>
</protein>
<keyword evidence="7" id="KW-0695">RNA-directed DNA polymerase</keyword>
<evidence type="ECO:0000256" key="7">
    <source>
        <dbReference type="ARBA" id="ARBA00022918"/>
    </source>
</evidence>
<keyword evidence="4" id="KW-0540">Nuclease</keyword>
<dbReference type="InterPro" id="IPR053134">
    <property type="entry name" value="RNA-dir_DNA_polymerase"/>
</dbReference>
<dbReference type="Proteomes" id="UP000076420">
    <property type="component" value="Unassembled WGS sequence"/>
</dbReference>
<dbReference type="EnsemblMetazoa" id="BGLB028142-RA">
    <property type="protein sequence ID" value="BGLB028142-PA"/>
    <property type="gene ID" value="BGLB028142"/>
</dbReference>
<accession>A0A2C9L8M0</accession>
<evidence type="ECO:0000313" key="9">
    <source>
        <dbReference type="EnsemblMetazoa" id="BGLB028142-PA"/>
    </source>
</evidence>
<keyword evidence="5" id="KW-0255">Endonuclease</keyword>
<evidence type="ECO:0000259" key="8">
    <source>
        <dbReference type="PROSITE" id="PS50878"/>
    </source>
</evidence>
<dbReference type="VEuPathDB" id="VectorBase:BGLAX_030785"/>
<evidence type="ECO:0000256" key="3">
    <source>
        <dbReference type="ARBA" id="ARBA00022695"/>
    </source>
</evidence>
<dbReference type="AlphaFoldDB" id="A0A2C9L8M0"/>
<dbReference type="PANTHER" id="PTHR24559:SF444">
    <property type="entry name" value="REVERSE TRANSCRIPTASE DOMAIN-CONTAINING PROTEIN"/>
    <property type="match status" value="1"/>
</dbReference>